<dbReference type="InterPro" id="IPR011545">
    <property type="entry name" value="DEAD/DEAH_box_helicase_dom"/>
</dbReference>
<evidence type="ECO:0000256" key="2">
    <source>
        <dbReference type="ARBA" id="ARBA00022801"/>
    </source>
</evidence>
<comment type="similarity">
    <text evidence="5">Belongs to the DEAD box helicase family.</text>
</comment>
<evidence type="ECO:0000256" key="7">
    <source>
        <dbReference type="SAM" id="MobiDB-lite"/>
    </source>
</evidence>
<dbReference type="SUPFAM" id="SSF52540">
    <property type="entry name" value="P-loop containing nucleoside triphosphate hydrolases"/>
    <property type="match status" value="2"/>
</dbReference>
<dbReference type="GO" id="GO:0004386">
    <property type="term" value="F:helicase activity"/>
    <property type="evidence" value="ECO:0007669"/>
    <property type="project" value="UniProtKB-KW"/>
</dbReference>
<feature type="short sequence motif" description="Q motif" evidence="6">
    <location>
        <begin position="1"/>
        <end position="29"/>
    </location>
</feature>
<dbReference type="Proteomes" id="UP001207918">
    <property type="component" value="Unassembled WGS sequence"/>
</dbReference>
<dbReference type="SMART" id="SM00490">
    <property type="entry name" value="HELICc"/>
    <property type="match status" value="1"/>
</dbReference>
<keyword evidence="2" id="KW-0378">Hydrolase</keyword>
<feature type="domain" description="Helicase ATP-binding" evidence="8">
    <location>
        <begin position="32"/>
        <end position="204"/>
    </location>
</feature>
<protein>
    <submittedName>
        <fullName evidence="11">DEAD/DEAH box helicase</fullName>
    </submittedName>
</protein>
<feature type="domain" description="DEAD-box RNA helicase Q" evidence="10">
    <location>
        <begin position="1"/>
        <end position="29"/>
    </location>
</feature>
<evidence type="ECO:0000256" key="6">
    <source>
        <dbReference type="PROSITE-ProRule" id="PRU00552"/>
    </source>
</evidence>
<evidence type="ECO:0000259" key="9">
    <source>
        <dbReference type="PROSITE" id="PS51194"/>
    </source>
</evidence>
<dbReference type="InterPro" id="IPR014001">
    <property type="entry name" value="Helicase_ATP-bd"/>
</dbReference>
<evidence type="ECO:0000313" key="12">
    <source>
        <dbReference type="Proteomes" id="UP001207918"/>
    </source>
</evidence>
<feature type="region of interest" description="Disordered" evidence="7">
    <location>
        <begin position="365"/>
        <end position="451"/>
    </location>
</feature>
<dbReference type="EMBL" id="JAGGJA010000013">
    <property type="protein sequence ID" value="MCW9708482.1"/>
    <property type="molecule type" value="Genomic_DNA"/>
</dbReference>
<accession>A0ABT3PRJ4</accession>
<dbReference type="CDD" id="cd00268">
    <property type="entry name" value="DEADc"/>
    <property type="match status" value="1"/>
</dbReference>
<dbReference type="InterPro" id="IPR044742">
    <property type="entry name" value="DEAD/DEAH_RhlB"/>
</dbReference>
<dbReference type="PROSITE" id="PS51194">
    <property type="entry name" value="HELICASE_CTER"/>
    <property type="match status" value="1"/>
</dbReference>
<dbReference type="CDD" id="cd18787">
    <property type="entry name" value="SF2_C_DEAD"/>
    <property type="match status" value="1"/>
</dbReference>
<keyword evidence="12" id="KW-1185">Reference proteome</keyword>
<dbReference type="InterPro" id="IPR001650">
    <property type="entry name" value="Helicase_C-like"/>
</dbReference>
<feature type="domain" description="Helicase C-terminal" evidence="9">
    <location>
        <begin position="236"/>
        <end position="382"/>
    </location>
</feature>
<dbReference type="InterPro" id="IPR014014">
    <property type="entry name" value="RNA_helicase_DEAD_Q_motif"/>
</dbReference>
<dbReference type="Pfam" id="PF00271">
    <property type="entry name" value="Helicase_C"/>
    <property type="match status" value="1"/>
</dbReference>
<evidence type="ECO:0000313" key="11">
    <source>
        <dbReference type="EMBL" id="MCW9708482.1"/>
    </source>
</evidence>
<feature type="compositionally biased region" description="Basic residues" evidence="7">
    <location>
        <begin position="384"/>
        <end position="411"/>
    </location>
</feature>
<keyword evidence="1" id="KW-0547">Nucleotide-binding</keyword>
<dbReference type="InterPro" id="IPR050079">
    <property type="entry name" value="DEAD_box_RNA_helicase"/>
</dbReference>
<feature type="compositionally biased region" description="Basic and acidic residues" evidence="7">
    <location>
        <begin position="365"/>
        <end position="383"/>
    </location>
</feature>
<dbReference type="PROSITE" id="PS51195">
    <property type="entry name" value="Q_MOTIF"/>
    <property type="match status" value="1"/>
</dbReference>
<name>A0ABT3PRJ4_9BACT</name>
<evidence type="ECO:0000256" key="3">
    <source>
        <dbReference type="ARBA" id="ARBA00022806"/>
    </source>
</evidence>
<dbReference type="SMART" id="SM00487">
    <property type="entry name" value="DEXDc"/>
    <property type="match status" value="1"/>
</dbReference>
<dbReference type="PANTHER" id="PTHR47959:SF1">
    <property type="entry name" value="ATP-DEPENDENT RNA HELICASE DBPA"/>
    <property type="match status" value="1"/>
</dbReference>
<organism evidence="11 12">
    <name type="scientific">Fodinibius salsisoli</name>
    <dbReference type="NCBI Taxonomy" id="2820877"/>
    <lineage>
        <taxon>Bacteria</taxon>
        <taxon>Pseudomonadati</taxon>
        <taxon>Balneolota</taxon>
        <taxon>Balneolia</taxon>
        <taxon>Balneolales</taxon>
        <taxon>Balneolaceae</taxon>
        <taxon>Fodinibius</taxon>
    </lineage>
</organism>
<dbReference type="Pfam" id="PF00270">
    <property type="entry name" value="DEAD"/>
    <property type="match status" value="1"/>
</dbReference>
<keyword evidence="4" id="KW-0067">ATP-binding</keyword>
<dbReference type="InterPro" id="IPR027417">
    <property type="entry name" value="P-loop_NTPase"/>
</dbReference>
<comment type="caution">
    <text evidence="11">The sequence shown here is derived from an EMBL/GenBank/DDBJ whole genome shotgun (WGS) entry which is preliminary data.</text>
</comment>
<keyword evidence="3 11" id="KW-0347">Helicase</keyword>
<dbReference type="RefSeq" id="WP_265767266.1">
    <property type="nucleotide sequence ID" value="NZ_JAGGJA010000013.1"/>
</dbReference>
<sequence>MKFEEMSLSPNILSGLRDVNYTELTELQEQALPAILEGQDAIIKASPGKSKNGCFTIPALAKIDAKENVEGITTLILTPNSAEAQQIEDLVRGLGYHAQIECACIDLDSSKEEQREALAAEPQVVVGNPGPLADTLQELRYIFRHVDYLVIDDLSKIISLNLLQKVQDILKRVLSDHQTLIFTDELTDEIQEFAEDTLNEGIDIGFNDKEKMLLNKPPEVTQNLSHGYIYVPNRMKITTLMAHIENSPKDQCIIFTASKRGTDRLYKILRKRNYKATSLHSKLSDEKRSQRFANFTNGDVQFLLVGDLSATTLNITDVKKVINYDVPKDADEYRYRTNLISDDKSSSIVSLVSKQDRSDINELEKKLGHSPKELDLPEKVKQKLKERKKQKSAQKKKQNGKKKSRPKKKNKKSNEMELPRPSYDKLSGGKAGKNKKDEKSGVINMLKNLFS</sequence>
<gene>
    <name evidence="11" type="ORF">J6I44_16590</name>
</gene>
<dbReference type="Gene3D" id="3.40.50.300">
    <property type="entry name" value="P-loop containing nucleotide triphosphate hydrolases"/>
    <property type="match status" value="2"/>
</dbReference>
<evidence type="ECO:0000256" key="5">
    <source>
        <dbReference type="ARBA" id="ARBA00038437"/>
    </source>
</evidence>
<evidence type="ECO:0000259" key="10">
    <source>
        <dbReference type="PROSITE" id="PS51195"/>
    </source>
</evidence>
<proteinExistence type="inferred from homology"/>
<evidence type="ECO:0000256" key="1">
    <source>
        <dbReference type="ARBA" id="ARBA00022741"/>
    </source>
</evidence>
<dbReference type="PROSITE" id="PS51192">
    <property type="entry name" value="HELICASE_ATP_BIND_1"/>
    <property type="match status" value="1"/>
</dbReference>
<evidence type="ECO:0000256" key="4">
    <source>
        <dbReference type="ARBA" id="ARBA00022840"/>
    </source>
</evidence>
<dbReference type="PANTHER" id="PTHR47959">
    <property type="entry name" value="ATP-DEPENDENT RNA HELICASE RHLE-RELATED"/>
    <property type="match status" value="1"/>
</dbReference>
<evidence type="ECO:0000259" key="8">
    <source>
        <dbReference type="PROSITE" id="PS51192"/>
    </source>
</evidence>
<reference evidence="11 12" key="1">
    <citation type="submission" date="2021-03" db="EMBL/GenBank/DDBJ databases">
        <title>Aliifodinibius sp. nov., a new bacterium isolated from saline soil.</title>
        <authorList>
            <person name="Galisteo C."/>
            <person name="De La Haba R."/>
            <person name="Sanchez-Porro C."/>
            <person name="Ventosa A."/>
        </authorList>
    </citation>
    <scope>NUCLEOTIDE SEQUENCE [LARGE SCALE GENOMIC DNA]</scope>
    <source>
        <strain evidence="11 12">1BSP15-2V2</strain>
    </source>
</reference>